<sequence>MFNSYVTEVQRSARKGTLHTLANNRTLAGMRYSHQWVNHSKNCVDPTTGAHTNRIEGVWEVKIKARMKSERGVRKNLVPGYLDECL</sequence>
<dbReference type="EMBL" id="QXFU01000193">
    <property type="protein sequence ID" value="KAE9040773.1"/>
    <property type="molecule type" value="Genomic_DNA"/>
</dbReference>
<dbReference type="EMBL" id="QXFT01002053">
    <property type="protein sequence ID" value="KAE9304832.1"/>
    <property type="molecule type" value="Genomic_DNA"/>
</dbReference>
<protein>
    <recommendedName>
        <fullName evidence="7">ISXO2-like transposase domain-containing protein</fullName>
    </recommendedName>
</protein>
<evidence type="ECO:0000313" key="6">
    <source>
        <dbReference type="Proteomes" id="UP000435112"/>
    </source>
</evidence>
<organism evidence="2 4">
    <name type="scientific">Phytophthora rubi</name>
    <dbReference type="NCBI Taxonomy" id="129364"/>
    <lineage>
        <taxon>Eukaryota</taxon>
        <taxon>Sar</taxon>
        <taxon>Stramenopiles</taxon>
        <taxon>Oomycota</taxon>
        <taxon>Peronosporomycetes</taxon>
        <taxon>Peronosporales</taxon>
        <taxon>Peronosporaceae</taxon>
        <taxon>Phytophthora</taxon>
    </lineage>
</organism>
<dbReference type="OrthoDB" id="88449at2759"/>
<evidence type="ECO:0000313" key="2">
    <source>
        <dbReference type="EMBL" id="KAE9046406.1"/>
    </source>
</evidence>
<accession>A0A6A3NUQ9</accession>
<keyword evidence="5" id="KW-1185">Reference proteome</keyword>
<evidence type="ECO:0000313" key="5">
    <source>
        <dbReference type="Proteomes" id="UP000434957"/>
    </source>
</evidence>
<dbReference type="InterPro" id="IPR053164">
    <property type="entry name" value="IS1016-like_transposase"/>
</dbReference>
<dbReference type="PANTHER" id="PTHR47163:SF2">
    <property type="entry name" value="SI:DKEY-17M8.2"/>
    <property type="match status" value="1"/>
</dbReference>
<comment type="caution">
    <text evidence="2">The sequence shown here is derived from an EMBL/GenBank/DDBJ whole genome shotgun (WGS) entry which is preliminary data.</text>
</comment>
<dbReference type="EMBL" id="QXFV01000189">
    <property type="protein sequence ID" value="KAE9046406.1"/>
    <property type="molecule type" value="Genomic_DNA"/>
</dbReference>
<proteinExistence type="predicted"/>
<evidence type="ECO:0000313" key="1">
    <source>
        <dbReference type="EMBL" id="KAE9040773.1"/>
    </source>
</evidence>
<evidence type="ECO:0000313" key="4">
    <source>
        <dbReference type="Proteomes" id="UP000429607"/>
    </source>
</evidence>
<reference evidence="4 6" key="1">
    <citation type="submission" date="2018-09" db="EMBL/GenBank/DDBJ databases">
        <title>Genomic investigation of the strawberry pathogen Phytophthora fragariae indicates pathogenicity is determined by transcriptional variation in three key races.</title>
        <authorList>
            <person name="Adams T.M."/>
            <person name="Armitage A.D."/>
            <person name="Sobczyk M.K."/>
            <person name="Bates H.J."/>
            <person name="Dunwell J.M."/>
            <person name="Nellist C.F."/>
            <person name="Harrison R.J."/>
        </authorList>
    </citation>
    <scope>NUCLEOTIDE SEQUENCE [LARGE SCALE GENOMIC DNA]</scope>
    <source>
        <strain evidence="2 4">SCRP249</strain>
        <strain evidence="1 6">SCRP324</strain>
        <strain evidence="3 5">SCRP333</strain>
    </source>
</reference>
<dbReference type="Proteomes" id="UP000434957">
    <property type="component" value="Unassembled WGS sequence"/>
</dbReference>
<evidence type="ECO:0008006" key="7">
    <source>
        <dbReference type="Google" id="ProtNLM"/>
    </source>
</evidence>
<evidence type="ECO:0000313" key="3">
    <source>
        <dbReference type="EMBL" id="KAE9304832.1"/>
    </source>
</evidence>
<name>A0A6A3NUQ9_9STRA</name>
<dbReference type="Proteomes" id="UP000435112">
    <property type="component" value="Unassembled WGS sequence"/>
</dbReference>
<gene>
    <name evidence="2" type="ORF">PR001_g4582</name>
    <name evidence="1" type="ORF">PR002_g4786</name>
    <name evidence="3" type="ORF">PR003_g21653</name>
</gene>
<dbReference type="Proteomes" id="UP000429607">
    <property type="component" value="Unassembled WGS sequence"/>
</dbReference>
<dbReference type="PANTHER" id="PTHR47163">
    <property type="entry name" value="DDE_TNP_IS1595 DOMAIN-CONTAINING PROTEIN"/>
    <property type="match status" value="1"/>
</dbReference>
<dbReference type="AlphaFoldDB" id="A0A6A3NUQ9"/>